<accession>A0A5D3DHL2</accession>
<protein>
    <submittedName>
        <fullName evidence="2">Retrotransposable element Tf2</fullName>
    </submittedName>
</protein>
<dbReference type="EMBL" id="SSTD01004586">
    <property type="protein sequence ID" value="TYK23161.1"/>
    <property type="molecule type" value="Genomic_DNA"/>
</dbReference>
<proteinExistence type="predicted"/>
<feature type="compositionally biased region" description="Pro residues" evidence="1">
    <location>
        <begin position="12"/>
        <end position="22"/>
    </location>
</feature>
<feature type="region of interest" description="Disordered" evidence="1">
    <location>
        <begin position="1"/>
        <end position="51"/>
    </location>
</feature>
<name>A0A5D3DHL2_CUCMM</name>
<dbReference type="PANTHER" id="PTHR48434">
    <property type="entry name" value="(RAPE) HYPOTHETICAL PROTEIN"/>
    <property type="match status" value="1"/>
</dbReference>
<evidence type="ECO:0000313" key="3">
    <source>
        <dbReference type="Proteomes" id="UP000321947"/>
    </source>
</evidence>
<dbReference type="PANTHER" id="PTHR48434:SF1">
    <property type="entry name" value="(RAPE) HYPOTHETICAL PROTEIN"/>
    <property type="match status" value="1"/>
</dbReference>
<dbReference type="AlphaFoldDB" id="A0A5D3DHL2"/>
<gene>
    <name evidence="2" type="ORF">E5676_scaffold142G001860</name>
</gene>
<feature type="compositionally biased region" description="Low complexity" evidence="1">
    <location>
        <begin position="23"/>
        <end position="39"/>
    </location>
</feature>
<sequence length="398" mass="46412">MLSNFGRLRPSGRPPPPLPSNQPNPANSQPASSSKASSSKGKRPISQASTLAPMCTDNYAMDLSFQTVSQSRQGSSRRNVIIGSNSNPSTTLLRPISVATSNSSASRPQSYAQTVKPAVFMPRPLVTEYQTKTTLEDVVIEPEFDRPFVPEICSQVYPHGFNFFSKDIKKTRQFYEFILVDTVSIEITHIPDRNNPEKIVYSKLKNFRVLTSSHWPQGMYVPWKFSKPFNPQSYTYRDYMEVWYKLFWHELHNHSWFITFCKKSYKTNFPNWFKKWWSYFGLTTEIFLVEVQRAYQHFSSSIYTSALSLTYRFSLYFQVPWIFCWSHQLSSRAKFKILGKILRVIWWDKYDYSRLNKEQIAKWVKTNAHLSREEEDQFLLTKNSIMTSIAGAKSEEDL</sequence>
<feature type="compositionally biased region" description="Low complexity" evidence="1">
    <location>
        <begin position="1"/>
        <end position="11"/>
    </location>
</feature>
<comment type="caution">
    <text evidence="2">The sequence shown here is derived from an EMBL/GenBank/DDBJ whole genome shotgun (WGS) entry which is preliminary data.</text>
</comment>
<dbReference type="Proteomes" id="UP000321947">
    <property type="component" value="Unassembled WGS sequence"/>
</dbReference>
<organism evidence="2 3">
    <name type="scientific">Cucumis melo var. makuwa</name>
    <name type="common">Oriental melon</name>
    <dbReference type="NCBI Taxonomy" id="1194695"/>
    <lineage>
        <taxon>Eukaryota</taxon>
        <taxon>Viridiplantae</taxon>
        <taxon>Streptophyta</taxon>
        <taxon>Embryophyta</taxon>
        <taxon>Tracheophyta</taxon>
        <taxon>Spermatophyta</taxon>
        <taxon>Magnoliopsida</taxon>
        <taxon>eudicotyledons</taxon>
        <taxon>Gunneridae</taxon>
        <taxon>Pentapetalae</taxon>
        <taxon>rosids</taxon>
        <taxon>fabids</taxon>
        <taxon>Cucurbitales</taxon>
        <taxon>Cucurbitaceae</taxon>
        <taxon>Benincaseae</taxon>
        <taxon>Cucumis</taxon>
    </lineage>
</organism>
<evidence type="ECO:0000256" key="1">
    <source>
        <dbReference type="SAM" id="MobiDB-lite"/>
    </source>
</evidence>
<evidence type="ECO:0000313" key="2">
    <source>
        <dbReference type="EMBL" id="TYK23161.1"/>
    </source>
</evidence>
<reference evidence="2 3" key="1">
    <citation type="submission" date="2019-08" db="EMBL/GenBank/DDBJ databases">
        <title>Draft genome sequences of two oriental melons (Cucumis melo L. var makuwa).</title>
        <authorList>
            <person name="Kwon S.-Y."/>
        </authorList>
    </citation>
    <scope>NUCLEOTIDE SEQUENCE [LARGE SCALE GENOMIC DNA]</scope>
    <source>
        <strain evidence="3">cv. Chang Bougi</strain>
        <tissue evidence="2">Leaf</tissue>
    </source>
</reference>